<dbReference type="RefSeq" id="WP_341838406.1">
    <property type="nucleotide sequence ID" value="NZ_CP149822.1"/>
</dbReference>
<accession>A0ABZ2YY79</accession>
<gene>
    <name evidence="2" type="ORF">WJU16_11240</name>
</gene>
<evidence type="ECO:0000313" key="3">
    <source>
        <dbReference type="Proteomes" id="UP001485459"/>
    </source>
</evidence>
<keyword evidence="1" id="KW-0732">Signal</keyword>
<proteinExistence type="predicted"/>
<sequence length="241" mass="26961">MKQSLFLWMLLSLAPAGAALAQLAQGTVLGHDSLALPGTAVANVRTRSTTLTDDLGRFSLQAVPGDTLLVQALGHLPASVVVVGMAPLVVYLRPRVEQLSGVEIRQRSRRQDSLETREQFRSAFNFRRPRFREVVMVTPVGVGVNIHKLYRALSFSSNRAKSTFRRRLIEYEQAQYTSGRFTDSLVARHTGLPADSLSLFMKSFPPTYKFALEAPDYDFILYIRQACDSFRRGLPRPGAFR</sequence>
<dbReference type="Proteomes" id="UP001485459">
    <property type="component" value="Chromosome"/>
</dbReference>
<keyword evidence="3" id="KW-1185">Reference proteome</keyword>
<evidence type="ECO:0000313" key="2">
    <source>
        <dbReference type="EMBL" id="WZN43601.1"/>
    </source>
</evidence>
<feature type="chain" id="PRO_5046056841" evidence="1">
    <location>
        <begin position="22"/>
        <end position="241"/>
    </location>
</feature>
<dbReference type="SUPFAM" id="SSF49464">
    <property type="entry name" value="Carboxypeptidase regulatory domain-like"/>
    <property type="match status" value="1"/>
</dbReference>
<protein>
    <submittedName>
        <fullName evidence="2">Carboxypeptidase-like regulatory domain-containing protein</fullName>
    </submittedName>
</protein>
<dbReference type="EMBL" id="CP149822">
    <property type="protein sequence ID" value="WZN43601.1"/>
    <property type="molecule type" value="Genomic_DNA"/>
</dbReference>
<organism evidence="2 3">
    <name type="scientific">Chitinophaga pollutisoli</name>
    <dbReference type="NCBI Taxonomy" id="3133966"/>
    <lineage>
        <taxon>Bacteria</taxon>
        <taxon>Pseudomonadati</taxon>
        <taxon>Bacteroidota</taxon>
        <taxon>Chitinophagia</taxon>
        <taxon>Chitinophagales</taxon>
        <taxon>Chitinophagaceae</taxon>
        <taxon>Chitinophaga</taxon>
    </lineage>
</organism>
<reference evidence="3" key="1">
    <citation type="submission" date="2024-03" db="EMBL/GenBank/DDBJ databases">
        <title>Chitinophaga horti sp. nov., isolated from garden soil.</title>
        <authorList>
            <person name="Lee D.S."/>
            <person name="Han D.M."/>
            <person name="Baek J.H."/>
            <person name="Choi D.G."/>
            <person name="Jeon J.H."/>
            <person name="Jeon C.O."/>
        </authorList>
    </citation>
    <scope>NUCLEOTIDE SEQUENCE [LARGE SCALE GENOMIC DNA]</scope>
    <source>
        <strain evidence="3">GPA1</strain>
    </source>
</reference>
<dbReference type="InterPro" id="IPR008969">
    <property type="entry name" value="CarboxyPept-like_regulatory"/>
</dbReference>
<evidence type="ECO:0000256" key="1">
    <source>
        <dbReference type="SAM" id="SignalP"/>
    </source>
</evidence>
<feature type="signal peptide" evidence="1">
    <location>
        <begin position="1"/>
        <end position="21"/>
    </location>
</feature>
<name>A0ABZ2YY79_9BACT</name>